<dbReference type="GO" id="GO:0004648">
    <property type="term" value="F:O-phospho-L-serine:2-oxoglutarate aminotransferase activity"/>
    <property type="evidence" value="ECO:0007669"/>
    <property type="project" value="UniProtKB-UniRule"/>
</dbReference>
<dbReference type="Gene3D" id="3.90.1150.10">
    <property type="entry name" value="Aspartate Aminotransferase, domain 1"/>
    <property type="match status" value="1"/>
</dbReference>
<dbReference type="RefSeq" id="WP_141782194.1">
    <property type="nucleotide sequence ID" value="NZ_VFOV01000001.1"/>
</dbReference>
<keyword evidence="4 13" id="KW-0963">Cytoplasm</keyword>
<feature type="binding site" evidence="13">
    <location>
        <begin position="246"/>
        <end position="247"/>
    </location>
    <ligand>
        <name>pyridoxal 5'-phosphate</name>
        <dbReference type="ChEBI" id="CHEBI:597326"/>
    </ligand>
</feature>
<accession>A0A543AD14</accession>
<dbReference type="AlphaFoldDB" id="A0A543AD14"/>
<dbReference type="PANTHER" id="PTHR21152:SF40">
    <property type="entry name" value="ALANINE--GLYOXYLATE AMINOTRANSFERASE"/>
    <property type="match status" value="1"/>
</dbReference>
<dbReference type="Pfam" id="PF00266">
    <property type="entry name" value="Aminotran_5"/>
    <property type="match status" value="1"/>
</dbReference>
<comment type="caution">
    <text evidence="15">The sequence shown here is derived from an EMBL/GenBank/DDBJ whole genome shotgun (WGS) entry which is preliminary data.</text>
</comment>
<feature type="domain" description="Aminotransferase class V" evidence="14">
    <location>
        <begin position="136"/>
        <end position="330"/>
    </location>
</feature>
<dbReference type="InterPro" id="IPR015421">
    <property type="entry name" value="PyrdxlP-dep_Trfase_major"/>
</dbReference>
<evidence type="ECO:0000256" key="6">
    <source>
        <dbReference type="ARBA" id="ARBA00022605"/>
    </source>
</evidence>
<organism evidence="15 16">
    <name type="scientific">Nocardioides albertanoniae</name>
    <dbReference type="NCBI Taxonomy" id="1175486"/>
    <lineage>
        <taxon>Bacteria</taxon>
        <taxon>Bacillati</taxon>
        <taxon>Actinomycetota</taxon>
        <taxon>Actinomycetes</taxon>
        <taxon>Propionibacteriales</taxon>
        <taxon>Nocardioidaceae</taxon>
        <taxon>Nocardioides</taxon>
    </lineage>
</organism>
<dbReference type="EC" id="2.6.1.52" evidence="13"/>
<evidence type="ECO:0000256" key="7">
    <source>
        <dbReference type="ARBA" id="ARBA00022679"/>
    </source>
</evidence>
<dbReference type="SUPFAM" id="SSF53383">
    <property type="entry name" value="PLP-dependent transferases"/>
    <property type="match status" value="1"/>
</dbReference>
<dbReference type="UniPathway" id="UPA00244">
    <property type="reaction ID" value="UER00311"/>
</dbReference>
<comment type="cofactor">
    <cofactor evidence="13">
        <name>pyridoxal 5'-phosphate</name>
        <dbReference type="ChEBI" id="CHEBI:597326"/>
    </cofactor>
    <text evidence="13">Binds 1 pyridoxal phosphate per subunit.</text>
</comment>
<protein>
    <recommendedName>
        <fullName evidence="13">Phosphoserine aminotransferase</fullName>
        <ecNumber evidence="13">2.6.1.52</ecNumber>
    </recommendedName>
    <alternativeName>
        <fullName evidence="13">Phosphohydroxythreonine aminotransferase</fullName>
        <shortName evidence="13">PSAT</shortName>
    </alternativeName>
</protein>
<name>A0A543AD14_9ACTN</name>
<gene>
    <name evidence="13" type="primary">serC</name>
    <name evidence="15" type="ORF">FB381_4410</name>
</gene>
<dbReference type="PIRSF" id="PIRSF000525">
    <property type="entry name" value="SerC"/>
    <property type="match status" value="1"/>
</dbReference>
<dbReference type="OrthoDB" id="975012at2"/>
<dbReference type="InterPro" id="IPR015422">
    <property type="entry name" value="PyrdxlP-dep_Trfase_small"/>
</dbReference>
<evidence type="ECO:0000256" key="8">
    <source>
        <dbReference type="ARBA" id="ARBA00022898"/>
    </source>
</evidence>
<dbReference type="Proteomes" id="UP000320209">
    <property type="component" value="Unassembled WGS sequence"/>
</dbReference>
<comment type="pathway">
    <text evidence="13">Cofactor biosynthesis; pyridoxine 5'-phosphate biosynthesis; pyridoxine 5'-phosphate from D-erythrose 4-phosphate: step 3/5.</text>
</comment>
<evidence type="ECO:0000259" key="14">
    <source>
        <dbReference type="Pfam" id="PF00266"/>
    </source>
</evidence>
<dbReference type="InterPro" id="IPR015424">
    <property type="entry name" value="PyrdxlP-dep_Trfase"/>
</dbReference>
<keyword evidence="9 13" id="KW-0664">Pyridoxine biosynthesis</keyword>
<dbReference type="GO" id="GO:0008453">
    <property type="term" value="F:alanine-glyoxylate transaminase activity"/>
    <property type="evidence" value="ECO:0007669"/>
    <property type="project" value="TreeGrafter"/>
</dbReference>
<feature type="binding site" evidence="13">
    <location>
        <position position="194"/>
    </location>
    <ligand>
        <name>pyridoxal 5'-phosphate</name>
        <dbReference type="ChEBI" id="CHEBI:597326"/>
    </ligand>
</feature>
<evidence type="ECO:0000256" key="11">
    <source>
        <dbReference type="ARBA" id="ARBA00047630"/>
    </source>
</evidence>
<keyword evidence="16" id="KW-1185">Reference proteome</keyword>
<dbReference type="GO" id="GO:0030170">
    <property type="term" value="F:pyridoxal phosphate binding"/>
    <property type="evidence" value="ECO:0007669"/>
    <property type="project" value="UniProtKB-UniRule"/>
</dbReference>
<feature type="binding site" evidence="13">
    <location>
        <position position="171"/>
    </location>
    <ligand>
        <name>pyridoxal 5'-phosphate</name>
        <dbReference type="ChEBI" id="CHEBI:597326"/>
    </ligand>
</feature>
<dbReference type="GO" id="GO:0019265">
    <property type="term" value="P:glycine biosynthetic process, by transamination of glyoxylate"/>
    <property type="evidence" value="ECO:0007669"/>
    <property type="project" value="TreeGrafter"/>
</dbReference>
<comment type="subcellular location">
    <subcellularLocation>
        <location evidence="13">Cytoplasm</location>
    </subcellularLocation>
</comment>
<feature type="binding site" evidence="13">
    <location>
        <position position="18"/>
    </location>
    <ligand>
        <name>L-glutamate</name>
        <dbReference type="ChEBI" id="CHEBI:29985"/>
    </ligand>
</feature>
<feature type="binding site" evidence="13">
    <location>
        <position position="44"/>
    </location>
    <ligand>
        <name>L-glutamate</name>
        <dbReference type="ChEBI" id="CHEBI:29985"/>
    </ligand>
</feature>
<dbReference type="GO" id="GO:0008615">
    <property type="term" value="P:pyridoxine biosynthetic process"/>
    <property type="evidence" value="ECO:0007669"/>
    <property type="project" value="UniProtKB-UniRule"/>
</dbReference>
<dbReference type="GO" id="GO:0004760">
    <property type="term" value="F:L-serine-pyruvate transaminase activity"/>
    <property type="evidence" value="ECO:0007669"/>
    <property type="project" value="TreeGrafter"/>
</dbReference>
<evidence type="ECO:0000256" key="2">
    <source>
        <dbReference type="ARBA" id="ARBA00005099"/>
    </source>
</evidence>
<comment type="catalytic activity">
    <reaction evidence="11 13">
        <text>4-(phosphooxy)-L-threonine + 2-oxoglutarate = (R)-3-hydroxy-2-oxo-4-phosphooxybutanoate + L-glutamate</text>
        <dbReference type="Rhea" id="RHEA:16573"/>
        <dbReference type="ChEBI" id="CHEBI:16810"/>
        <dbReference type="ChEBI" id="CHEBI:29985"/>
        <dbReference type="ChEBI" id="CHEBI:58452"/>
        <dbReference type="ChEBI" id="CHEBI:58538"/>
        <dbReference type="EC" id="2.6.1.52"/>
    </reaction>
</comment>
<dbReference type="HAMAP" id="MF_00160">
    <property type="entry name" value="SerC_aminotrans_5"/>
    <property type="match status" value="1"/>
</dbReference>
<dbReference type="EMBL" id="VFOV01000001">
    <property type="protein sequence ID" value="TQL70475.1"/>
    <property type="molecule type" value="Genomic_DNA"/>
</dbReference>
<evidence type="ECO:0000256" key="12">
    <source>
        <dbReference type="ARBA" id="ARBA00049007"/>
    </source>
</evidence>
<comment type="function">
    <text evidence="1 13">Catalyzes the reversible conversion of 3-phosphohydroxypyruvate to phosphoserine and of 3-hydroxy-2-oxo-4-phosphonooxybutanoate to phosphohydroxythreonine.</text>
</comment>
<dbReference type="InterPro" id="IPR022278">
    <property type="entry name" value="Pser_aminoTfrase"/>
</dbReference>
<keyword evidence="7 13" id="KW-0808">Transferase</keyword>
<evidence type="ECO:0000313" key="16">
    <source>
        <dbReference type="Proteomes" id="UP000320209"/>
    </source>
</evidence>
<dbReference type="Gene3D" id="3.40.640.10">
    <property type="entry name" value="Type I PLP-dependent aspartate aminotransferase-like (Major domain)"/>
    <property type="match status" value="1"/>
</dbReference>
<dbReference type="UniPathway" id="UPA00135">
    <property type="reaction ID" value="UER00197"/>
</dbReference>
<comment type="caution">
    <text evidence="13">Lacks conserved residue(s) required for the propagation of feature annotation.</text>
</comment>
<evidence type="ECO:0000256" key="10">
    <source>
        <dbReference type="ARBA" id="ARBA00023299"/>
    </source>
</evidence>
<evidence type="ECO:0000313" key="15">
    <source>
        <dbReference type="EMBL" id="TQL70475.1"/>
    </source>
</evidence>
<evidence type="ECO:0000256" key="4">
    <source>
        <dbReference type="ARBA" id="ARBA00022490"/>
    </source>
</evidence>
<sequence>MTLQIPADLLPADGRFGSGPSKVPAGRLEALAATGASVVGTSHRQQPVKDLVRRVQSGLADLFSLPEGYEVVIGNGGSVAFFDLATYALVHERSQHAVFGAFGKKFLSAAKAAPWLADPSAISADPGGLAVPGADDAVDVYAWTHNETSTGVMAPVVRPAGAGADQLTIVDATSGAAGLPLDVTQSDVYYFAPQKSFASDGGLWLALLSPTAIARAEEIAASGRHIPSFFSLTEAIKQSRSAQTVNTPSVATLFLMAEQLDWMNSSGGLDAMVARTTASSDALYAWAEKAAYVRPFVEDPAHRSLVVGTVELDTGIDKDLLRRILAENGIVDLDAYRGVGTNQLRVAMYPSVDAADIESLTTCIDWVVDRL</sequence>
<evidence type="ECO:0000256" key="1">
    <source>
        <dbReference type="ARBA" id="ARBA00003483"/>
    </source>
</evidence>
<reference evidence="15 16" key="1">
    <citation type="submission" date="2019-06" db="EMBL/GenBank/DDBJ databases">
        <title>Sequencing the genomes of 1000 actinobacteria strains.</title>
        <authorList>
            <person name="Klenk H.-P."/>
        </authorList>
    </citation>
    <scope>NUCLEOTIDE SEQUENCE [LARGE SCALE GENOMIC DNA]</scope>
    <source>
        <strain evidence="15 16">DSM 25218</strain>
    </source>
</reference>
<keyword evidence="5 13" id="KW-0032">Aminotransferase</keyword>
<comment type="pathway">
    <text evidence="2 13">Amino-acid biosynthesis; L-serine biosynthesis; L-serine from 3-phospho-D-glycerate: step 2/3.</text>
</comment>
<dbReference type="GO" id="GO:0006564">
    <property type="term" value="P:L-serine biosynthetic process"/>
    <property type="evidence" value="ECO:0007669"/>
    <property type="project" value="UniProtKB-UniRule"/>
</dbReference>
<dbReference type="PANTHER" id="PTHR21152">
    <property type="entry name" value="AMINOTRANSFERASE CLASS V"/>
    <property type="match status" value="1"/>
</dbReference>
<dbReference type="GO" id="GO:0005737">
    <property type="term" value="C:cytoplasm"/>
    <property type="evidence" value="ECO:0007669"/>
    <property type="project" value="UniProtKB-SubCell"/>
</dbReference>
<evidence type="ECO:0000256" key="3">
    <source>
        <dbReference type="ARBA" id="ARBA00006904"/>
    </source>
</evidence>
<dbReference type="InterPro" id="IPR006272">
    <property type="entry name" value="Pser_aminoTfrase_mycobac"/>
</dbReference>
<keyword evidence="8 13" id="KW-0663">Pyridoxal phosphate</keyword>
<evidence type="ECO:0000256" key="5">
    <source>
        <dbReference type="ARBA" id="ARBA00022576"/>
    </source>
</evidence>
<proteinExistence type="inferred from homology"/>
<feature type="modified residue" description="N6-(pyridoxal phosphate)lysine" evidence="13">
    <location>
        <position position="195"/>
    </location>
</feature>
<evidence type="ECO:0000256" key="13">
    <source>
        <dbReference type="HAMAP-Rule" id="MF_00160"/>
    </source>
</evidence>
<feature type="binding site" evidence="13">
    <location>
        <position position="148"/>
    </location>
    <ligand>
        <name>pyridoxal 5'-phosphate</name>
        <dbReference type="ChEBI" id="CHEBI:597326"/>
    </ligand>
</feature>
<feature type="binding site" evidence="13">
    <location>
        <position position="102"/>
    </location>
    <ligand>
        <name>pyridoxal 5'-phosphate</name>
        <dbReference type="ChEBI" id="CHEBI:597326"/>
    </ligand>
</feature>
<comment type="similarity">
    <text evidence="3 13">Belongs to the class-V pyridoxal-phosphate-dependent aminotransferase family. SerC subfamily.</text>
</comment>
<dbReference type="InterPro" id="IPR000192">
    <property type="entry name" value="Aminotrans_V_dom"/>
</dbReference>
<evidence type="ECO:0000256" key="9">
    <source>
        <dbReference type="ARBA" id="ARBA00023096"/>
    </source>
</evidence>
<comment type="catalytic activity">
    <reaction evidence="12 13">
        <text>O-phospho-L-serine + 2-oxoglutarate = 3-phosphooxypyruvate + L-glutamate</text>
        <dbReference type="Rhea" id="RHEA:14329"/>
        <dbReference type="ChEBI" id="CHEBI:16810"/>
        <dbReference type="ChEBI" id="CHEBI:18110"/>
        <dbReference type="ChEBI" id="CHEBI:29985"/>
        <dbReference type="ChEBI" id="CHEBI:57524"/>
        <dbReference type="EC" id="2.6.1.52"/>
    </reaction>
</comment>
<dbReference type="NCBIfam" id="TIGR01366">
    <property type="entry name" value="serC_3"/>
    <property type="match status" value="1"/>
</dbReference>
<comment type="subunit">
    <text evidence="13">Homodimer.</text>
</comment>
<keyword evidence="6 13" id="KW-0028">Amino-acid biosynthesis</keyword>
<keyword evidence="10 13" id="KW-0718">Serine biosynthesis</keyword>